<evidence type="ECO:0000256" key="1">
    <source>
        <dbReference type="ARBA" id="ARBA00009156"/>
    </source>
</evidence>
<dbReference type="NCBIfam" id="TIGR01314">
    <property type="entry name" value="gntK_FGGY"/>
    <property type="match status" value="1"/>
</dbReference>
<dbReference type="EC" id="2.7.1.12" evidence="7"/>
<accession>W6M9H8</accession>
<dbReference type="InterPro" id="IPR018483">
    <property type="entry name" value="Carb_kinase_FGGY_CS"/>
</dbReference>
<evidence type="ECO:0000256" key="2">
    <source>
        <dbReference type="ARBA" id="ARBA00022679"/>
    </source>
</evidence>
<evidence type="ECO:0000256" key="3">
    <source>
        <dbReference type="ARBA" id="ARBA00022777"/>
    </source>
</evidence>
<dbReference type="EMBL" id="CBTJ020000054">
    <property type="protein sequence ID" value="CDI03249.1"/>
    <property type="molecule type" value="Genomic_DNA"/>
</dbReference>
<gene>
    <name evidence="7" type="primary">gntK</name>
    <name evidence="7" type="ORF">BN873_460053</name>
</gene>
<dbReference type="Pfam" id="PF02782">
    <property type="entry name" value="FGGY_C"/>
    <property type="match status" value="1"/>
</dbReference>
<keyword evidence="2 4" id="KW-0808">Transferase</keyword>
<evidence type="ECO:0000313" key="8">
    <source>
        <dbReference type="Proteomes" id="UP000035760"/>
    </source>
</evidence>
<dbReference type="OrthoDB" id="9805576at2"/>
<keyword evidence="8" id="KW-1185">Reference proteome</keyword>
<protein>
    <submittedName>
        <fullName evidence="7">Gluconokinase</fullName>
        <ecNumber evidence="7">2.7.1.12</ecNumber>
    </submittedName>
</protein>
<dbReference type="GO" id="GO:0019521">
    <property type="term" value="P:D-gluconate metabolic process"/>
    <property type="evidence" value="ECO:0007669"/>
    <property type="project" value="InterPro"/>
</dbReference>
<dbReference type="PANTHER" id="PTHR43095:SF2">
    <property type="entry name" value="GLUCONOKINASE"/>
    <property type="match status" value="1"/>
</dbReference>
<dbReference type="PIRSF" id="PIRSF000538">
    <property type="entry name" value="GlpK"/>
    <property type="match status" value="1"/>
</dbReference>
<dbReference type="Pfam" id="PF00370">
    <property type="entry name" value="FGGY_N"/>
    <property type="match status" value="1"/>
</dbReference>
<dbReference type="Gene3D" id="3.30.420.40">
    <property type="match status" value="2"/>
</dbReference>
<feature type="domain" description="Carbohydrate kinase FGGY N-terminal" evidence="5">
    <location>
        <begin position="4"/>
        <end position="248"/>
    </location>
</feature>
<feature type="domain" description="Carbohydrate kinase FGGY C-terminal" evidence="6">
    <location>
        <begin position="258"/>
        <end position="453"/>
    </location>
</feature>
<dbReference type="PANTHER" id="PTHR43095">
    <property type="entry name" value="SUGAR KINASE"/>
    <property type="match status" value="1"/>
</dbReference>
<proteinExistence type="inferred from homology"/>
<dbReference type="PROSITE" id="PS00445">
    <property type="entry name" value="FGGY_KINASES_2"/>
    <property type="match status" value="1"/>
</dbReference>
<evidence type="ECO:0000256" key="4">
    <source>
        <dbReference type="RuleBase" id="RU003733"/>
    </source>
</evidence>
<dbReference type="SUPFAM" id="SSF53067">
    <property type="entry name" value="Actin-like ATPase domain"/>
    <property type="match status" value="2"/>
</dbReference>
<dbReference type="PROSITE" id="PS00933">
    <property type="entry name" value="FGGY_KINASES_1"/>
    <property type="match status" value="1"/>
</dbReference>
<evidence type="ECO:0000259" key="6">
    <source>
        <dbReference type="Pfam" id="PF02782"/>
    </source>
</evidence>
<dbReference type="InterPro" id="IPR000577">
    <property type="entry name" value="Carb_kinase_FGGY"/>
</dbReference>
<dbReference type="InterPro" id="IPR050406">
    <property type="entry name" value="FGGY_Carb_Kinase"/>
</dbReference>
<dbReference type="InterPro" id="IPR006002">
    <property type="entry name" value="Gluconate_kinase"/>
</dbReference>
<evidence type="ECO:0000259" key="5">
    <source>
        <dbReference type="Pfam" id="PF00370"/>
    </source>
</evidence>
<dbReference type="InterPro" id="IPR018484">
    <property type="entry name" value="FGGY_N"/>
</dbReference>
<comment type="caution">
    <text evidence="7">The sequence shown here is derived from an EMBL/GenBank/DDBJ whole genome shotgun (WGS) entry which is preliminary data.</text>
</comment>
<dbReference type="RefSeq" id="WP_048673837.1">
    <property type="nucleotide sequence ID" value="NZ_CBTJ020000054.1"/>
</dbReference>
<dbReference type="CDD" id="cd07770">
    <property type="entry name" value="ASKHA_NBD_FGGY_GntK"/>
    <property type="match status" value="1"/>
</dbReference>
<dbReference type="InterPro" id="IPR018485">
    <property type="entry name" value="FGGY_C"/>
</dbReference>
<name>W6M9H8_9GAMM</name>
<dbReference type="InterPro" id="IPR043129">
    <property type="entry name" value="ATPase_NBD"/>
</dbReference>
<dbReference type="AlphaFoldDB" id="W6M9H8"/>
<sequence>MSKYIIGVDIGTTSTKAVAFDPNGKVLAYHAVGYPLLTPSPVVAEQDPDEIYAAVLTVLREVVRKTQTAPEEVIGVSFSAAMHSLIAVDGAGKPLTRSITWADSRATEWAERIKNDGNGLAIYQRTGTPIHPMAPLAKLVWLRREQPELFARTARFIGIKEYVFFRLFKRYVVDYSIASATGLFNLTQLNWDTEALELAGVTPERLSEPVATTFHLSGLEPELAQELGLLPSTPFVVGANDGALSNLGVNAIGPGEVAVTIGTSGALRAVVDRPLTDPAGRTFCYALTDQHWVIGGPVNNGGIVFRWVRDELAASVVETAKRLGIDPYEVLTRIAERVAPGAEGLLFHPYLTGERAPLWNANLRGSFFGLAMHHHQEHLVRAVLEGVIFNLYSILPAVEALIGPTRTMKATGGFARSGLWRQLMADIFNREVVVPESFESSCLGAAVLALYALGRINSLNAIGGMVGAMHRHTPMTGNVAVYQQLLPIYLAIPTKLEAEYRAIAAFQRDLAAVGCKTGGMAPPPLQEEKK</sequence>
<dbReference type="Proteomes" id="UP000035760">
    <property type="component" value="Unassembled WGS sequence"/>
</dbReference>
<reference evidence="7" key="1">
    <citation type="submission" date="2013-07" db="EMBL/GenBank/DDBJ databases">
        <authorList>
            <person name="McIlroy S."/>
        </authorList>
    </citation>
    <scope>NUCLEOTIDE SEQUENCE [LARGE SCALE GENOMIC DNA]</scope>
    <source>
        <strain evidence="7">Run_A_D11</strain>
    </source>
</reference>
<comment type="similarity">
    <text evidence="1 4">Belongs to the FGGY kinase family.</text>
</comment>
<dbReference type="STRING" id="1400863.BN873_460053"/>
<organism evidence="7 8">
    <name type="scientific">Candidatus Competibacter denitrificans Run_A_D11</name>
    <dbReference type="NCBI Taxonomy" id="1400863"/>
    <lineage>
        <taxon>Bacteria</taxon>
        <taxon>Pseudomonadati</taxon>
        <taxon>Pseudomonadota</taxon>
        <taxon>Gammaproteobacteria</taxon>
        <taxon>Candidatus Competibacteraceae</taxon>
        <taxon>Candidatus Competibacter</taxon>
    </lineage>
</organism>
<evidence type="ECO:0000313" key="7">
    <source>
        <dbReference type="EMBL" id="CDI03249.1"/>
    </source>
</evidence>
<reference evidence="7" key="2">
    <citation type="submission" date="2014-03" db="EMBL/GenBank/DDBJ databases">
        <title>Candidatus Competibacter-lineage genomes retrieved from metagenomes reveal functional metabolic diversity.</title>
        <authorList>
            <person name="McIlroy S.J."/>
            <person name="Albertsen M."/>
            <person name="Andresen E.K."/>
            <person name="Saunders A.M."/>
            <person name="Kristiansen R."/>
            <person name="Stokholm-Bjerregaard M."/>
            <person name="Nielsen K.L."/>
            <person name="Nielsen P.H."/>
        </authorList>
    </citation>
    <scope>NUCLEOTIDE SEQUENCE</scope>
    <source>
        <strain evidence="7">Run_A_D11</strain>
    </source>
</reference>
<dbReference type="GO" id="GO:0046316">
    <property type="term" value="F:gluconokinase activity"/>
    <property type="evidence" value="ECO:0007669"/>
    <property type="project" value="UniProtKB-EC"/>
</dbReference>
<keyword evidence="3 4" id="KW-0418">Kinase</keyword>